<evidence type="ECO:0000256" key="1">
    <source>
        <dbReference type="SAM" id="MobiDB-lite"/>
    </source>
</evidence>
<sequence>MPRSRIYHTKAERKAANRAKSARHYAKNKVDILARRHNVRAHLDEDATQALTTQTGPQIASPETDVSWNINRVQQISRELNSFINNSPSAFANIVYMDYIKILETGTDDLTIIEVPLGRIMKWQQQIDKCGNVILQECGAGKEMESLGAVRIIASIAIDYLQDTLCEAMSDPTAMQEAYKRGRLNFQR</sequence>
<protein>
    <submittedName>
        <fullName evidence="2">Uncharacterized protein</fullName>
    </submittedName>
</protein>
<name>A0A8H6ZZN1_PLEOS</name>
<accession>A0A8H6ZZN1</accession>
<dbReference type="EMBL" id="JACETU010000003">
    <property type="protein sequence ID" value="KAF7433841.1"/>
    <property type="molecule type" value="Genomic_DNA"/>
</dbReference>
<dbReference type="RefSeq" id="XP_036633868.1">
    <property type="nucleotide sequence ID" value="XM_036775366.1"/>
</dbReference>
<evidence type="ECO:0000313" key="3">
    <source>
        <dbReference type="Proteomes" id="UP000623687"/>
    </source>
</evidence>
<dbReference type="AlphaFoldDB" id="A0A8H6ZZN1"/>
<dbReference type="Proteomes" id="UP000623687">
    <property type="component" value="Unassembled WGS sequence"/>
</dbReference>
<organism evidence="2 3">
    <name type="scientific">Pleurotus ostreatus</name>
    <name type="common">Oyster mushroom</name>
    <name type="synonym">White-rot fungus</name>
    <dbReference type="NCBI Taxonomy" id="5322"/>
    <lineage>
        <taxon>Eukaryota</taxon>
        <taxon>Fungi</taxon>
        <taxon>Dikarya</taxon>
        <taxon>Basidiomycota</taxon>
        <taxon>Agaricomycotina</taxon>
        <taxon>Agaricomycetes</taxon>
        <taxon>Agaricomycetidae</taxon>
        <taxon>Agaricales</taxon>
        <taxon>Pleurotineae</taxon>
        <taxon>Pleurotaceae</taxon>
        <taxon>Pleurotus</taxon>
    </lineage>
</organism>
<dbReference type="VEuPathDB" id="FungiDB:PC9H_005807"/>
<dbReference type="GeneID" id="59375625"/>
<gene>
    <name evidence="2" type="ORF">PC9H_005807</name>
</gene>
<reference evidence="2" key="1">
    <citation type="submission" date="2019-07" db="EMBL/GenBank/DDBJ databases">
        <authorList>
            <person name="Palmer J.M."/>
        </authorList>
    </citation>
    <scope>NUCLEOTIDE SEQUENCE</scope>
    <source>
        <strain evidence="2">PC9</strain>
    </source>
</reference>
<keyword evidence="3" id="KW-1185">Reference proteome</keyword>
<comment type="caution">
    <text evidence="2">The sequence shown here is derived from an EMBL/GenBank/DDBJ whole genome shotgun (WGS) entry which is preliminary data.</text>
</comment>
<feature type="region of interest" description="Disordered" evidence="1">
    <location>
        <begin position="1"/>
        <end position="21"/>
    </location>
</feature>
<proteinExistence type="predicted"/>
<dbReference type="OrthoDB" id="2654423at2759"/>
<evidence type="ECO:0000313" key="2">
    <source>
        <dbReference type="EMBL" id="KAF7433841.1"/>
    </source>
</evidence>